<comment type="caution">
    <text evidence="4">The sequence shown here is derived from an EMBL/GenBank/DDBJ whole genome shotgun (WGS) entry which is preliminary data.</text>
</comment>
<dbReference type="Pfam" id="PF22788">
    <property type="entry name" value="COP9_hel_rpt"/>
    <property type="match status" value="1"/>
</dbReference>
<evidence type="ECO:0000313" key="5">
    <source>
        <dbReference type="Proteomes" id="UP001328107"/>
    </source>
</evidence>
<dbReference type="InterPro" id="IPR055089">
    <property type="entry name" value="COP9_N"/>
</dbReference>
<proteinExistence type="predicted"/>
<dbReference type="EMBL" id="BTRK01000004">
    <property type="protein sequence ID" value="GMR48572.1"/>
    <property type="molecule type" value="Genomic_DNA"/>
</dbReference>
<dbReference type="PANTHER" id="PTHR10758:SF1">
    <property type="entry name" value="COP9 SIGNALOSOME COMPLEX SUBUNIT 3"/>
    <property type="match status" value="1"/>
</dbReference>
<feature type="domain" description="COP9 signalosome complex subunit 3 N-terminal helical repeats" evidence="3">
    <location>
        <begin position="359"/>
        <end position="599"/>
    </location>
</feature>
<dbReference type="InterPro" id="IPR050756">
    <property type="entry name" value="CSN3"/>
</dbReference>
<name>A0AAN5CQ81_9BILA</name>
<evidence type="ECO:0000256" key="1">
    <source>
        <dbReference type="ARBA" id="ARBA00022490"/>
    </source>
</evidence>
<dbReference type="GO" id="GO:0008180">
    <property type="term" value="C:COP9 signalosome"/>
    <property type="evidence" value="ECO:0007669"/>
    <property type="project" value="TreeGrafter"/>
</dbReference>
<dbReference type="AlphaFoldDB" id="A0AAN5CQ81"/>
<evidence type="ECO:0000256" key="2">
    <source>
        <dbReference type="SAM" id="MobiDB-lite"/>
    </source>
</evidence>
<keyword evidence="1" id="KW-0963">Cytoplasm</keyword>
<feature type="region of interest" description="Disordered" evidence="2">
    <location>
        <begin position="315"/>
        <end position="340"/>
    </location>
</feature>
<dbReference type="PANTHER" id="PTHR10758">
    <property type="entry name" value="26S PROTEASOME NON-ATPASE REGULATORY SUBUNIT 3/COP9 SIGNALOSOME COMPLEX SUBUNIT 3"/>
    <property type="match status" value="1"/>
</dbReference>
<feature type="non-terminal residue" evidence="4">
    <location>
        <position position="717"/>
    </location>
</feature>
<dbReference type="GO" id="GO:0006511">
    <property type="term" value="P:ubiquitin-dependent protein catabolic process"/>
    <property type="evidence" value="ECO:0007669"/>
    <property type="project" value="TreeGrafter"/>
</dbReference>
<keyword evidence="5" id="KW-1185">Reference proteome</keyword>
<protein>
    <recommendedName>
        <fullName evidence="3">COP9 signalosome complex subunit 3 N-terminal helical repeats domain-containing protein</fullName>
    </recommendedName>
</protein>
<feature type="compositionally biased region" description="Pro residues" evidence="2">
    <location>
        <begin position="267"/>
        <end position="276"/>
    </location>
</feature>
<accession>A0AAN5CQ81</accession>
<feature type="compositionally biased region" description="Low complexity" evidence="2">
    <location>
        <begin position="277"/>
        <end position="288"/>
    </location>
</feature>
<feature type="compositionally biased region" description="Low complexity" evidence="2">
    <location>
        <begin position="315"/>
        <end position="330"/>
    </location>
</feature>
<feature type="region of interest" description="Disordered" evidence="2">
    <location>
        <begin position="262"/>
        <end position="303"/>
    </location>
</feature>
<gene>
    <name evidence="4" type="ORF">PMAYCL1PPCAC_18767</name>
</gene>
<evidence type="ECO:0000313" key="4">
    <source>
        <dbReference type="EMBL" id="GMR48572.1"/>
    </source>
</evidence>
<reference evidence="5" key="1">
    <citation type="submission" date="2022-10" db="EMBL/GenBank/DDBJ databases">
        <title>Genome assembly of Pristionchus species.</title>
        <authorList>
            <person name="Yoshida K."/>
            <person name="Sommer R.J."/>
        </authorList>
    </citation>
    <scope>NUCLEOTIDE SEQUENCE [LARGE SCALE GENOMIC DNA]</scope>
    <source>
        <strain evidence="5">RS5460</strain>
    </source>
</reference>
<sequence>MHSMHGLSLHVMRAPSPEVRGSSLSPISTIDGEVDPARVPLLSPLPSSDGLGGSHVTIDMSDGDGKPVKTKVKRKETATSSFTNFFQRFSRSSAEIKTTDDHHRLERGDQPLLEEEETVFVERPDTLQIPDEEQWFESRTSFDPFLGSNGWKTALTPRTIAVIDETRAKPMTPHPDGDRLESNEEMQKALEVLLEDFKCGNMGGLSNTQMAQLDATRRAHEMITDTHLKLASEAWQDTVGDKEEVALRESFNRMYDMLISMSDRVHPPSPSGPSPPADTAAAPTESSSNEATPSAGPSVEVEVGSASMGVLPLSVASSSSVPSPSSSQQPSPSPSGVKYENSKELKQLRDKIENLGGKGNWAEQSELLRNNESILVKNYPLLEEFLVNLDPAHSTAAIVYTLAIIVDVACSRKMEREMMRAAEILKAFVEQKTFVREQVMVVIDCCECRERMVLPLSLSPFQFVNGIPFVSGAIDGIVDEGDQTVTSLHGFLFILCLKAHAIGPGLAYLYPYIKGILPETNPGLGAQSSVESRALLSYLYYGGLLAARATQWKKSASLLKAACFIPGYAVSEIQIEALKKLHVISYIAYGNLSIPNRSPNLIKAFKQQGAVYSQMAAELEGGAQPDWDEEISDRGYCKEEPLSTGQVAERAKIVQKYLTSNKKMFEKDQNMELLIILMREFKLRAVLRIAELYKVASLTRITEMAKLENMEETKEVL</sequence>
<evidence type="ECO:0000259" key="3">
    <source>
        <dbReference type="Pfam" id="PF22788"/>
    </source>
</evidence>
<dbReference type="Proteomes" id="UP001328107">
    <property type="component" value="Unassembled WGS sequence"/>
</dbReference>
<organism evidence="4 5">
    <name type="scientific">Pristionchus mayeri</name>
    <dbReference type="NCBI Taxonomy" id="1317129"/>
    <lineage>
        <taxon>Eukaryota</taxon>
        <taxon>Metazoa</taxon>
        <taxon>Ecdysozoa</taxon>
        <taxon>Nematoda</taxon>
        <taxon>Chromadorea</taxon>
        <taxon>Rhabditida</taxon>
        <taxon>Rhabditina</taxon>
        <taxon>Diplogasteromorpha</taxon>
        <taxon>Diplogasteroidea</taxon>
        <taxon>Neodiplogasteridae</taxon>
        <taxon>Pristionchus</taxon>
    </lineage>
</organism>